<dbReference type="AlphaFoldDB" id="D3FQX8"/>
<proteinExistence type="predicted"/>
<dbReference type="Proteomes" id="UP000001544">
    <property type="component" value="Chromosome"/>
</dbReference>
<organism evidence="1 2">
    <name type="scientific">Alkalihalophilus pseudofirmus (strain ATCC BAA-2126 / JCM 17055 / OF4)</name>
    <name type="common">Bacillus pseudofirmus</name>
    <dbReference type="NCBI Taxonomy" id="398511"/>
    <lineage>
        <taxon>Bacteria</taxon>
        <taxon>Bacillati</taxon>
        <taxon>Bacillota</taxon>
        <taxon>Bacilli</taxon>
        <taxon>Bacillales</taxon>
        <taxon>Bacillaceae</taxon>
        <taxon>Alkalihalophilus</taxon>
    </lineage>
</organism>
<dbReference type="KEGG" id="bpf:BpOF4_08080"/>
<evidence type="ECO:0000313" key="2">
    <source>
        <dbReference type="Proteomes" id="UP000001544"/>
    </source>
</evidence>
<accession>D3FQX8</accession>
<keyword evidence="2" id="KW-1185">Reference proteome</keyword>
<reference evidence="1 2" key="1">
    <citation type="journal article" date="2011" name="Environ. Microbiol.">
        <title>Genome of alkaliphilic Bacillus pseudofirmus OF4 reveals adaptations that support the ability to grow in an external pH range from 7.5 to 11.4.</title>
        <authorList>
            <person name="Janto B."/>
            <person name="Ahmed A."/>
            <person name="Ito M."/>
            <person name="Liu J."/>
            <person name="Hicks D.B."/>
            <person name="Pagni S."/>
            <person name="Fackelmayer O.J."/>
            <person name="Smith T.A."/>
            <person name="Earl J."/>
            <person name="Elbourne L.D."/>
            <person name="Hassan K."/>
            <person name="Paulsen I.T."/>
            <person name="Kolsto A.B."/>
            <person name="Tourasse N.J."/>
            <person name="Ehrlich G.D."/>
            <person name="Boissy R."/>
            <person name="Ivey D.M."/>
            <person name="Li G."/>
            <person name="Xue Y."/>
            <person name="Ma Y."/>
            <person name="Hu F.Z."/>
            <person name="Krulwich T.A."/>
        </authorList>
    </citation>
    <scope>NUCLEOTIDE SEQUENCE [LARGE SCALE GENOMIC DNA]</scope>
    <source>
        <strain evidence="2">ATCC BAA-2126 / JCM 17055 / OF4</strain>
    </source>
</reference>
<evidence type="ECO:0000313" key="1">
    <source>
        <dbReference type="EMBL" id="ADC49674.1"/>
    </source>
</evidence>
<sequence>MFKMNVMKDTGRFEGGAAPSDQVSSIAPLIPLCILKTQS</sequence>
<protein>
    <submittedName>
        <fullName evidence="1">Uncharacterized protein</fullName>
    </submittedName>
</protein>
<name>D3FQX8_ALKPO</name>
<dbReference type="HOGENOM" id="CLU_3304941_0_0_9"/>
<gene>
    <name evidence="1" type="ordered locus">BpOF4_08080</name>
</gene>
<dbReference type="EMBL" id="CP001878">
    <property type="protein sequence ID" value="ADC49674.1"/>
    <property type="molecule type" value="Genomic_DNA"/>
</dbReference>